<protein>
    <recommendedName>
        <fullName evidence="1">Aminotransferase class V domain-containing protein</fullName>
    </recommendedName>
</protein>
<evidence type="ECO:0000313" key="2">
    <source>
        <dbReference type="EMBL" id="SVD30654.1"/>
    </source>
</evidence>
<evidence type="ECO:0000259" key="1">
    <source>
        <dbReference type="Pfam" id="PF00266"/>
    </source>
</evidence>
<dbReference type="SUPFAM" id="SSF53383">
    <property type="entry name" value="PLP-dependent transferases"/>
    <property type="match status" value="1"/>
</dbReference>
<sequence length="238" mass="25814">MSFAPEQIAACRAQFPSLSKKVNDQSAIFFDGPAGSQVPQSVIDAISDYLIHHNANHDGTFTTSRESDAALESAHMAMADFLGTPDPDCISFGANMTSLTFALSRALAKDWSAGDEIIVTHLDHDANFSPWRLAAQDVGATVREINLHTVDCSLDLDHLHEQINDQTKLVAVCAASNFSGSVTPVKEIGRIAHDVGALVFIDAVHYAPHRLIDVTQWDCDFLACSAYKFFGPHVGILF</sequence>
<dbReference type="Gene3D" id="3.40.640.10">
    <property type="entry name" value="Type I PLP-dependent aspartate aminotransferase-like (Major domain)"/>
    <property type="match status" value="1"/>
</dbReference>
<dbReference type="Pfam" id="PF00266">
    <property type="entry name" value="Aminotran_5"/>
    <property type="match status" value="1"/>
</dbReference>
<dbReference type="EMBL" id="UINC01142362">
    <property type="protein sequence ID" value="SVD30654.1"/>
    <property type="molecule type" value="Genomic_DNA"/>
</dbReference>
<proteinExistence type="predicted"/>
<gene>
    <name evidence="2" type="ORF">METZ01_LOCUS383508</name>
</gene>
<dbReference type="AlphaFoldDB" id="A0A382U8M7"/>
<dbReference type="PANTHER" id="PTHR43586:SF21">
    <property type="entry name" value="PYRIDOXAL PHOSPHATE (PLP)-DEPENDENT ASPARTATE AMINOTRANSFERASE SUPERFAMILY"/>
    <property type="match status" value="1"/>
</dbReference>
<dbReference type="InterPro" id="IPR000192">
    <property type="entry name" value="Aminotrans_V_dom"/>
</dbReference>
<feature type="domain" description="Aminotransferase class V" evidence="1">
    <location>
        <begin position="28"/>
        <end position="236"/>
    </location>
</feature>
<accession>A0A382U8M7</accession>
<dbReference type="InterPro" id="IPR015421">
    <property type="entry name" value="PyrdxlP-dep_Trfase_major"/>
</dbReference>
<dbReference type="InterPro" id="IPR015424">
    <property type="entry name" value="PyrdxlP-dep_Trfase"/>
</dbReference>
<organism evidence="2">
    <name type="scientific">marine metagenome</name>
    <dbReference type="NCBI Taxonomy" id="408172"/>
    <lineage>
        <taxon>unclassified sequences</taxon>
        <taxon>metagenomes</taxon>
        <taxon>ecological metagenomes</taxon>
    </lineage>
</organism>
<reference evidence="2" key="1">
    <citation type="submission" date="2018-05" db="EMBL/GenBank/DDBJ databases">
        <authorList>
            <person name="Lanie J.A."/>
            <person name="Ng W.-L."/>
            <person name="Kazmierczak K.M."/>
            <person name="Andrzejewski T.M."/>
            <person name="Davidsen T.M."/>
            <person name="Wayne K.J."/>
            <person name="Tettelin H."/>
            <person name="Glass J.I."/>
            <person name="Rusch D."/>
            <person name="Podicherti R."/>
            <person name="Tsui H.-C.T."/>
            <person name="Winkler M.E."/>
        </authorList>
    </citation>
    <scope>NUCLEOTIDE SEQUENCE</scope>
</reference>
<name>A0A382U8M7_9ZZZZ</name>
<feature type="non-terminal residue" evidence="2">
    <location>
        <position position="238"/>
    </location>
</feature>
<dbReference type="PANTHER" id="PTHR43586">
    <property type="entry name" value="CYSTEINE DESULFURASE"/>
    <property type="match status" value="1"/>
</dbReference>